<proteinExistence type="inferred from homology"/>
<keyword evidence="5 7" id="KW-0949">S-adenosyl-L-methionine</keyword>
<feature type="binding site" evidence="7 8">
    <location>
        <position position="27"/>
    </location>
    <ligand>
        <name>S-adenosyl-L-methionine</name>
        <dbReference type="ChEBI" id="CHEBI:59789"/>
    </ligand>
</feature>
<keyword evidence="4 7" id="KW-0808">Transferase</keyword>
<evidence type="ECO:0000256" key="5">
    <source>
        <dbReference type="ARBA" id="ARBA00022691"/>
    </source>
</evidence>
<comment type="caution">
    <text evidence="10">The sequence shown here is derived from an EMBL/GenBank/DDBJ whole genome shotgun (WGS) entry which is preliminary data.</text>
</comment>
<feature type="binding site" evidence="7 8">
    <location>
        <position position="73"/>
    </location>
    <ligand>
        <name>S-adenosyl-L-methionine</name>
        <dbReference type="ChEBI" id="CHEBI:59789"/>
    </ligand>
</feature>
<evidence type="ECO:0000259" key="9">
    <source>
        <dbReference type="SMART" id="SM00650"/>
    </source>
</evidence>
<gene>
    <name evidence="7" type="primary">rsmA</name>
    <name evidence="7" type="synonym">ksgA</name>
    <name evidence="10" type="ORF">A3F54_04555</name>
</gene>
<dbReference type="EMBL" id="MHKD01000037">
    <property type="protein sequence ID" value="OGY82160.1"/>
    <property type="molecule type" value="Genomic_DNA"/>
</dbReference>
<feature type="domain" description="Ribosomal RNA adenine methylase transferase N-terminal" evidence="9">
    <location>
        <begin position="32"/>
        <end position="202"/>
    </location>
</feature>
<comment type="function">
    <text evidence="7">Specifically dimethylates two adjacent adenosines (A1518 and A1519) in the loop of a conserved hairpin near the 3'-end of 16S rRNA in the 30S particle. May play a critical role in biogenesis of 30S subunits.</text>
</comment>
<evidence type="ECO:0000256" key="1">
    <source>
        <dbReference type="ARBA" id="ARBA00022490"/>
    </source>
</evidence>
<feature type="binding site" evidence="7 8">
    <location>
        <position position="52"/>
    </location>
    <ligand>
        <name>S-adenosyl-L-methionine</name>
        <dbReference type="ChEBI" id="CHEBI:59789"/>
    </ligand>
</feature>
<dbReference type="InterPro" id="IPR023165">
    <property type="entry name" value="rRNA_Ade_diMease-like_C"/>
</dbReference>
<dbReference type="Gene3D" id="1.10.8.100">
    <property type="entry name" value="Ribosomal RNA adenine dimethylase-like, domain 2"/>
    <property type="match status" value="1"/>
</dbReference>
<feature type="binding site" evidence="7 8">
    <location>
        <position position="119"/>
    </location>
    <ligand>
        <name>S-adenosyl-L-methionine</name>
        <dbReference type="ChEBI" id="CHEBI:59789"/>
    </ligand>
</feature>
<evidence type="ECO:0000256" key="6">
    <source>
        <dbReference type="ARBA" id="ARBA00022884"/>
    </source>
</evidence>
<keyword evidence="1 7" id="KW-0963">Cytoplasm</keyword>
<evidence type="ECO:0000256" key="3">
    <source>
        <dbReference type="ARBA" id="ARBA00022603"/>
    </source>
</evidence>
<dbReference type="InterPro" id="IPR020596">
    <property type="entry name" value="rRNA_Ade_Mease_Trfase_CS"/>
</dbReference>
<keyword evidence="6 7" id="KW-0694">RNA-binding</keyword>
<dbReference type="InterPro" id="IPR011530">
    <property type="entry name" value="rRNA_adenine_dimethylase"/>
</dbReference>
<comment type="catalytic activity">
    <reaction evidence="7">
        <text>adenosine(1518)/adenosine(1519) in 16S rRNA + 4 S-adenosyl-L-methionine = N(6)-dimethyladenosine(1518)/N(6)-dimethyladenosine(1519) in 16S rRNA + 4 S-adenosyl-L-homocysteine + 4 H(+)</text>
        <dbReference type="Rhea" id="RHEA:19609"/>
        <dbReference type="Rhea" id="RHEA-COMP:10232"/>
        <dbReference type="Rhea" id="RHEA-COMP:10233"/>
        <dbReference type="ChEBI" id="CHEBI:15378"/>
        <dbReference type="ChEBI" id="CHEBI:57856"/>
        <dbReference type="ChEBI" id="CHEBI:59789"/>
        <dbReference type="ChEBI" id="CHEBI:74411"/>
        <dbReference type="ChEBI" id="CHEBI:74493"/>
        <dbReference type="EC" id="2.1.1.182"/>
    </reaction>
</comment>
<sequence>MYSKTEIQAIAKKLGLRPSRSQGQNFLVDQEALNDIVATADIQPGDKILEVGPGFGSLTFLLLEAGAEVHAVETDKILAANLHKQEPIWDNKLHVQQQDIRTANLEQIFHQQPYKVVANLPYNITSWFTRFIFEAPHKPQTMTLLLQKEVAERMVAKPGKMSLLALSVQYYSQPTITRIVPRVSFWPQPEVDSAVIHFAAIKEPNFAYKKELFRLAKIAFAGKRKQMHNTIKSGLKLSKPEAESLLKAADIAPTARPQELGLQDWKRLAKYIATKDQNML</sequence>
<evidence type="ECO:0000256" key="4">
    <source>
        <dbReference type="ARBA" id="ARBA00022679"/>
    </source>
</evidence>
<dbReference type="InterPro" id="IPR029063">
    <property type="entry name" value="SAM-dependent_MTases_sf"/>
</dbReference>
<comment type="subcellular location">
    <subcellularLocation>
        <location evidence="7">Cytoplasm</location>
    </subcellularLocation>
</comment>
<dbReference type="GO" id="GO:0005829">
    <property type="term" value="C:cytosol"/>
    <property type="evidence" value="ECO:0007669"/>
    <property type="project" value="TreeGrafter"/>
</dbReference>
<dbReference type="Proteomes" id="UP000176952">
    <property type="component" value="Unassembled WGS sequence"/>
</dbReference>
<reference evidence="10 11" key="1">
    <citation type="journal article" date="2016" name="Nat. Commun.">
        <title>Thousands of microbial genomes shed light on interconnected biogeochemical processes in an aquifer system.</title>
        <authorList>
            <person name="Anantharaman K."/>
            <person name="Brown C.T."/>
            <person name="Hug L.A."/>
            <person name="Sharon I."/>
            <person name="Castelle C.J."/>
            <person name="Probst A.J."/>
            <person name="Thomas B.C."/>
            <person name="Singh A."/>
            <person name="Wilkins M.J."/>
            <person name="Karaoz U."/>
            <person name="Brodie E.L."/>
            <person name="Williams K.H."/>
            <person name="Hubbard S.S."/>
            <person name="Banfield J.F."/>
        </authorList>
    </citation>
    <scope>NUCLEOTIDE SEQUENCE [LARGE SCALE GENOMIC DNA]</scope>
</reference>
<dbReference type="GO" id="GO:0003723">
    <property type="term" value="F:RNA binding"/>
    <property type="evidence" value="ECO:0007669"/>
    <property type="project" value="UniProtKB-UniRule"/>
</dbReference>
<protein>
    <recommendedName>
        <fullName evidence="7">Ribosomal RNA small subunit methyltransferase A</fullName>
        <ecNumber evidence="7">2.1.1.182</ecNumber>
    </recommendedName>
    <alternativeName>
        <fullName evidence="7">16S rRNA (adenine(1518)-N(6)/adenine(1519)-N(6))-dimethyltransferase</fullName>
    </alternativeName>
    <alternativeName>
        <fullName evidence="7">16S rRNA dimethyladenosine transferase</fullName>
    </alternativeName>
    <alternativeName>
        <fullName evidence="7">16S rRNA dimethylase</fullName>
    </alternativeName>
    <alternativeName>
        <fullName evidence="7">S-adenosylmethionine-6-N', N'-adenosyl(rRNA) dimethyltransferase</fullName>
    </alternativeName>
</protein>
<dbReference type="NCBIfam" id="TIGR00755">
    <property type="entry name" value="ksgA"/>
    <property type="match status" value="1"/>
</dbReference>
<feature type="binding site" evidence="7 8">
    <location>
        <position position="99"/>
    </location>
    <ligand>
        <name>S-adenosyl-L-methionine</name>
        <dbReference type="ChEBI" id="CHEBI:59789"/>
    </ligand>
</feature>
<organism evidence="10 11">
    <name type="scientific">Candidatus Kerfeldbacteria bacterium RIFCSPHIGHO2_12_FULL_48_17</name>
    <dbReference type="NCBI Taxonomy" id="1798542"/>
    <lineage>
        <taxon>Bacteria</taxon>
        <taxon>Candidatus Kerfeldiibacteriota</taxon>
    </lineage>
</organism>
<dbReference type="PANTHER" id="PTHR11727:SF7">
    <property type="entry name" value="DIMETHYLADENOSINE TRANSFERASE-RELATED"/>
    <property type="match status" value="1"/>
</dbReference>
<dbReference type="HAMAP" id="MF_00607">
    <property type="entry name" value="16SrRNA_methyltr_A"/>
    <property type="match status" value="1"/>
</dbReference>
<keyword evidence="3 7" id="KW-0489">Methyltransferase</keyword>
<dbReference type="Gene3D" id="3.40.50.150">
    <property type="entry name" value="Vaccinia Virus protein VP39"/>
    <property type="match status" value="1"/>
</dbReference>
<dbReference type="STRING" id="1798542.A3F54_04555"/>
<evidence type="ECO:0000313" key="10">
    <source>
        <dbReference type="EMBL" id="OGY82160.1"/>
    </source>
</evidence>
<dbReference type="Pfam" id="PF00398">
    <property type="entry name" value="RrnaAD"/>
    <property type="match status" value="1"/>
</dbReference>
<keyword evidence="2 7" id="KW-0698">rRNA processing</keyword>
<evidence type="ECO:0000256" key="7">
    <source>
        <dbReference type="HAMAP-Rule" id="MF_00607"/>
    </source>
</evidence>
<feature type="binding site" evidence="7 8">
    <location>
        <position position="25"/>
    </location>
    <ligand>
        <name>S-adenosyl-L-methionine</name>
        <dbReference type="ChEBI" id="CHEBI:59789"/>
    </ligand>
</feature>
<dbReference type="PANTHER" id="PTHR11727">
    <property type="entry name" value="DIMETHYLADENOSINE TRANSFERASE"/>
    <property type="match status" value="1"/>
</dbReference>
<evidence type="ECO:0000313" key="11">
    <source>
        <dbReference type="Proteomes" id="UP000176952"/>
    </source>
</evidence>
<dbReference type="GO" id="GO:0052908">
    <property type="term" value="F:16S rRNA (adenine(1518)-N(6)/adenine(1519)-N(6))-dimethyltransferase activity"/>
    <property type="evidence" value="ECO:0007669"/>
    <property type="project" value="UniProtKB-EC"/>
</dbReference>
<comment type="similarity">
    <text evidence="7">Belongs to the class I-like SAM-binding methyltransferase superfamily. rRNA adenine N(6)-methyltransferase family. RsmA subfamily.</text>
</comment>
<dbReference type="InterPro" id="IPR001737">
    <property type="entry name" value="KsgA/Erm"/>
</dbReference>
<dbReference type="SMART" id="SM00650">
    <property type="entry name" value="rADc"/>
    <property type="match status" value="1"/>
</dbReference>
<evidence type="ECO:0000256" key="2">
    <source>
        <dbReference type="ARBA" id="ARBA00022552"/>
    </source>
</evidence>
<dbReference type="AlphaFoldDB" id="A0A1G2B1T0"/>
<dbReference type="SUPFAM" id="SSF53335">
    <property type="entry name" value="S-adenosyl-L-methionine-dependent methyltransferases"/>
    <property type="match status" value="1"/>
</dbReference>
<evidence type="ECO:0000256" key="8">
    <source>
        <dbReference type="PROSITE-ProRule" id="PRU01026"/>
    </source>
</evidence>
<dbReference type="PROSITE" id="PS01131">
    <property type="entry name" value="RRNA_A_DIMETH"/>
    <property type="match status" value="1"/>
</dbReference>
<dbReference type="PROSITE" id="PS51689">
    <property type="entry name" value="SAM_RNA_A_N6_MT"/>
    <property type="match status" value="1"/>
</dbReference>
<accession>A0A1G2B1T0</accession>
<name>A0A1G2B1T0_9BACT</name>
<dbReference type="EC" id="2.1.1.182" evidence="7"/>
<dbReference type="InterPro" id="IPR020598">
    <property type="entry name" value="rRNA_Ade_methylase_Trfase_N"/>
</dbReference>